<dbReference type="AlphaFoldDB" id="A0A859FBV8"/>
<dbReference type="RefSeq" id="WP_176008302.1">
    <property type="nucleotide sequence ID" value="NZ_CP041372.2"/>
</dbReference>
<dbReference type="KEGG" id="psua:FLK61_26235"/>
<evidence type="ECO:0000313" key="2">
    <source>
        <dbReference type="Proteomes" id="UP000318138"/>
    </source>
</evidence>
<gene>
    <name evidence="1" type="ORF">FLK61_26235</name>
</gene>
<proteinExistence type="predicted"/>
<accession>A0A859FBV8</accession>
<dbReference type="Pfam" id="PF06995">
    <property type="entry name" value="Phage_P2_GpU"/>
    <property type="match status" value="1"/>
</dbReference>
<keyword evidence="2" id="KW-1185">Reference proteome</keyword>
<name>A0A859FBV8_9BACI</name>
<organism evidence="1 2">
    <name type="scientific">Paenalkalicoccus suaedae</name>
    <dbReference type="NCBI Taxonomy" id="2592382"/>
    <lineage>
        <taxon>Bacteria</taxon>
        <taxon>Bacillati</taxon>
        <taxon>Bacillota</taxon>
        <taxon>Bacilli</taxon>
        <taxon>Bacillales</taxon>
        <taxon>Bacillaceae</taxon>
        <taxon>Paenalkalicoccus</taxon>
    </lineage>
</organism>
<dbReference type="EMBL" id="CP041372">
    <property type="protein sequence ID" value="QKS70262.1"/>
    <property type="molecule type" value="Genomic_DNA"/>
</dbReference>
<dbReference type="InterPro" id="IPR009734">
    <property type="entry name" value="Myoviridae_GpU"/>
</dbReference>
<evidence type="ECO:0000313" key="1">
    <source>
        <dbReference type="EMBL" id="QKS70262.1"/>
    </source>
</evidence>
<reference evidence="2" key="1">
    <citation type="submission" date="2019-07" db="EMBL/GenBank/DDBJ databases">
        <title>Bacillus alkalisoli sp. nov. isolated from saline soil.</title>
        <authorList>
            <person name="Sun J.-Q."/>
            <person name="Xu L."/>
        </authorList>
    </citation>
    <scope>NUCLEOTIDE SEQUENCE [LARGE SCALE GENOMIC DNA]</scope>
    <source>
        <strain evidence="2">M4U3P1</strain>
    </source>
</reference>
<dbReference type="Proteomes" id="UP000318138">
    <property type="component" value="Chromosome"/>
</dbReference>
<protein>
    <submittedName>
        <fullName evidence="1">Phage tail protein</fullName>
    </submittedName>
</protein>
<sequence>MIGSFGEIVFEVNDKRVHTFNQLTRDSTGRSTDHEVLGQKPVTQWNGPGLDTVSFTIKLHGAHGVKPREEMEQWLIKERDGDAEFLFIGGKGLGVSRWMITRVSQAWNIVMNRGELLSANVSIELKEYTAVIRNSRRRWLDDRLR</sequence>